<keyword evidence="2" id="KW-1185">Reference proteome</keyword>
<dbReference type="AlphaFoldDB" id="A0A2K2FQX2"/>
<accession>A0A2K2FQX2</accession>
<evidence type="ECO:0000313" key="2">
    <source>
        <dbReference type="Proteomes" id="UP000236151"/>
    </source>
</evidence>
<dbReference type="Proteomes" id="UP000236151">
    <property type="component" value="Unassembled WGS sequence"/>
</dbReference>
<dbReference type="KEGG" id="cthd:CDO33_10905"/>
<evidence type="ECO:0008006" key="3">
    <source>
        <dbReference type="Google" id="ProtNLM"/>
    </source>
</evidence>
<sequence length="165" mass="19188">MFDFSVALCYNILKQFNELKYLFIFKSIKGNESKQPSKKLTKHALWNADYETTLIIKALHQSFIQSDISKPDLDDSNFTGDGFMMESILKASQEQNRIITIMYQSGKEITKRNIRVIDMDESKIKAMCYLRHQPRIFRKDCILAADYCRNKAALMNDKGTKAKCH</sequence>
<organism evidence="1 2">
    <name type="scientific">Clostridium thermosuccinogenes</name>
    <dbReference type="NCBI Taxonomy" id="84032"/>
    <lineage>
        <taxon>Bacteria</taxon>
        <taxon>Bacillati</taxon>
        <taxon>Bacillota</taxon>
        <taxon>Clostridia</taxon>
        <taxon>Eubacteriales</taxon>
        <taxon>Clostridiaceae</taxon>
        <taxon>Clostridium</taxon>
    </lineage>
</organism>
<dbReference type="EMBL" id="NIOJ01000003">
    <property type="protein sequence ID" value="PNU01181.1"/>
    <property type="molecule type" value="Genomic_DNA"/>
</dbReference>
<proteinExistence type="predicted"/>
<reference evidence="1 2" key="1">
    <citation type="submission" date="2017-06" db="EMBL/GenBank/DDBJ databases">
        <title>Investigating the central metabolism of Clostridium thermosuccinogenes.</title>
        <authorList>
            <person name="Koendjbiharie J.G."/>
            <person name="van Kranenburg R."/>
        </authorList>
    </citation>
    <scope>NUCLEOTIDE SEQUENCE [LARGE SCALE GENOMIC DNA]</scope>
    <source>
        <strain evidence="1 2">DSM 5806</strain>
    </source>
</reference>
<gene>
    <name evidence="1" type="ORF">CDQ84_01985</name>
</gene>
<protein>
    <recommendedName>
        <fullName evidence="3">WYL domain-containing protein</fullName>
    </recommendedName>
</protein>
<comment type="caution">
    <text evidence="1">The sequence shown here is derived from an EMBL/GenBank/DDBJ whole genome shotgun (WGS) entry which is preliminary data.</text>
</comment>
<name>A0A2K2FQX2_9CLOT</name>
<evidence type="ECO:0000313" key="1">
    <source>
        <dbReference type="EMBL" id="PNU01181.1"/>
    </source>
</evidence>